<dbReference type="EMBL" id="BMWC01000003">
    <property type="protein sequence ID" value="GGW94776.1"/>
    <property type="molecule type" value="Genomic_DNA"/>
</dbReference>
<dbReference type="RefSeq" id="WP_190050775.1">
    <property type="nucleotide sequence ID" value="NZ_BMWC01000003.1"/>
</dbReference>
<evidence type="ECO:0000313" key="2">
    <source>
        <dbReference type="EMBL" id="GGW94776.1"/>
    </source>
</evidence>
<reference evidence="3" key="1">
    <citation type="journal article" date="2019" name="Int. J. Syst. Evol. Microbiol.">
        <title>The Global Catalogue of Microorganisms (GCM) 10K type strain sequencing project: providing services to taxonomists for standard genome sequencing and annotation.</title>
        <authorList>
            <consortium name="The Broad Institute Genomics Platform"/>
            <consortium name="The Broad Institute Genome Sequencing Center for Infectious Disease"/>
            <person name="Wu L."/>
            <person name="Ma J."/>
        </authorList>
    </citation>
    <scope>NUCLEOTIDE SEQUENCE [LARGE SCALE GENOMIC DNA]</scope>
    <source>
        <strain evidence="3">JCM 4866</strain>
    </source>
</reference>
<evidence type="ECO:0008006" key="4">
    <source>
        <dbReference type="Google" id="ProtNLM"/>
    </source>
</evidence>
<sequence length="85" mass="8611">MEEGRVVERGGHAELAARGGRYAALHARLDGADADADADADETLMGPTARGVSGTMSRPGPCGSQAGADRAPNPPEPSRKATKGI</sequence>
<protein>
    <recommendedName>
        <fullName evidence="4">ATP-binding cassette, subfamily B</fullName>
    </recommendedName>
</protein>
<evidence type="ECO:0000256" key="1">
    <source>
        <dbReference type="SAM" id="MobiDB-lite"/>
    </source>
</evidence>
<name>A0ABQ2X2G0_9ACTN</name>
<proteinExistence type="predicted"/>
<comment type="caution">
    <text evidence="2">The sequence shown here is derived from an EMBL/GenBank/DDBJ whole genome shotgun (WGS) entry which is preliminary data.</text>
</comment>
<gene>
    <name evidence="2" type="ORF">GCM10010383_25440</name>
</gene>
<organism evidence="2 3">
    <name type="scientific">Streptomyces lomondensis</name>
    <dbReference type="NCBI Taxonomy" id="68229"/>
    <lineage>
        <taxon>Bacteria</taxon>
        <taxon>Bacillati</taxon>
        <taxon>Actinomycetota</taxon>
        <taxon>Actinomycetes</taxon>
        <taxon>Kitasatosporales</taxon>
        <taxon>Streptomycetaceae</taxon>
        <taxon>Streptomyces</taxon>
    </lineage>
</organism>
<accession>A0ABQ2X2G0</accession>
<feature type="region of interest" description="Disordered" evidence="1">
    <location>
        <begin position="36"/>
        <end position="85"/>
    </location>
</feature>
<evidence type="ECO:0000313" key="3">
    <source>
        <dbReference type="Proteomes" id="UP000617743"/>
    </source>
</evidence>
<keyword evidence="3" id="KW-1185">Reference proteome</keyword>
<dbReference type="Proteomes" id="UP000617743">
    <property type="component" value="Unassembled WGS sequence"/>
</dbReference>